<name>C8XB29_NAKMY</name>
<feature type="domain" description="Bacterial SCP orthologue" evidence="1">
    <location>
        <begin position="28"/>
        <end position="120"/>
    </location>
</feature>
<sequence length="125" mass="12994">MARIVTHRQAAAAVAAWRQVSDQPGAPDRDRVAAAVRASLRWLAQAHPGKAVEIRVPPYAAVQAMGGLSHTRGTPPNVIETDPATWLALVVGTVSWADALGDGRVSASGTRADLSALLPLTDLTG</sequence>
<dbReference type="KEGG" id="nml:Namu_5050"/>
<protein>
    <recommendedName>
        <fullName evidence="1">Bacterial SCP orthologue domain-containing protein</fullName>
    </recommendedName>
</protein>
<dbReference type="RefSeq" id="WP_015750129.1">
    <property type="nucleotide sequence ID" value="NC_013235.1"/>
</dbReference>
<dbReference type="eggNOG" id="COG3255">
    <property type="taxonomic scope" value="Bacteria"/>
</dbReference>
<dbReference type="Pfam" id="PF17844">
    <property type="entry name" value="SCP_3"/>
    <property type="match status" value="1"/>
</dbReference>
<dbReference type="InParanoid" id="C8XB29"/>
<accession>C8XB29</accession>
<evidence type="ECO:0000313" key="3">
    <source>
        <dbReference type="Proteomes" id="UP000002218"/>
    </source>
</evidence>
<reference evidence="3" key="1">
    <citation type="submission" date="2009-09" db="EMBL/GenBank/DDBJ databases">
        <title>The complete genome of Nakamurella multipartita DSM 44233.</title>
        <authorList>
            <consortium name="US DOE Joint Genome Institute (JGI-PGF)"/>
            <person name="Lucas S."/>
            <person name="Copeland A."/>
            <person name="Lapidus A."/>
            <person name="Glavina del Rio T."/>
            <person name="Dalin E."/>
            <person name="Tice H."/>
            <person name="Bruce D."/>
            <person name="Goodwin L."/>
            <person name="Pitluck S."/>
            <person name="Kyrpides N."/>
            <person name="Mavromatis K."/>
            <person name="Ivanova N."/>
            <person name="Ovchinnikova G."/>
            <person name="Sims D."/>
            <person name="Meincke L."/>
            <person name="Brettin T."/>
            <person name="Detter J.C."/>
            <person name="Han C."/>
            <person name="Larimer F."/>
            <person name="Land M."/>
            <person name="Hauser L."/>
            <person name="Markowitz V."/>
            <person name="Cheng J.-F."/>
            <person name="Hugenholtz P."/>
            <person name="Woyke T."/>
            <person name="Wu D."/>
            <person name="Klenk H.-P."/>
            <person name="Eisen J.A."/>
        </authorList>
    </citation>
    <scope>NUCLEOTIDE SEQUENCE [LARGE SCALE GENOMIC DNA]</scope>
    <source>
        <strain evidence="3">ATCC 700099 / DSM 44233 / CIP 104796 / JCM 9543 / NBRC 105858 / Y-104</strain>
    </source>
</reference>
<evidence type="ECO:0000259" key="1">
    <source>
        <dbReference type="Pfam" id="PF17844"/>
    </source>
</evidence>
<dbReference type="HOGENOM" id="CLU_123202_1_0_11"/>
<proteinExistence type="predicted"/>
<keyword evidence="3" id="KW-1185">Reference proteome</keyword>
<dbReference type="InterPro" id="IPR041629">
    <property type="entry name" value="SCP_3"/>
</dbReference>
<dbReference type="Proteomes" id="UP000002218">
    <property type="component" value="Chromosome"/>
</dbReference>
<reference evidence="2 3" key="2">
    <citation type="journal article" date="2010" name="Stand. Genomic Sci.">
        <title>Complete genome sequence of Nakamurella multipartita type strain (Y-104).</title>
        <authorList>
            <person name="Tice H."/>
            <person name="Mayilraj S."/>
            <person name="Sims D."/>
            <person name="Lapidus A."/>
            <person name="Nolan M."/>
            <person name="Lucas S."/>
            <person name="Glavina Del Rio T."/>
            <person name="Copeland A."/>
            <person name="Cheng J.F."/>
            <person name="Meincke L."/>
            <person name="Bruce D."/>
            <person name="Goodwin L."/>
            <person name="Pitluck S."/>
            <person name="Ivanova N."/>
            <person name="Mavromatis K."/>
            <person name="Ovchinnikova G."/>
            <person name="Pati A."/>
            <person name="Chen A."/>
            <person name="Palaniappan K."/>
            <person name="Land M."/>
            <person name="Hauser L."/>
            <person name="Chang Y.J."/>
            <person name="Jeffries C.D."/>
            <person name="Detter J.C."/>
            <person name="Brettin T."/>
            <person name="Rohde M."/>
            <person name="Goker M."/>
            <person name="Bristow J."/>
            <person name="Eisen J.A."/>
            <person name="Markowitz V."/>
            <person name="Hugenholtz P."/>
            <person name="Kyrpides N.C."/>
            <person name="Klenk H.P."/>
            <person name="Chen F."/>
        </authorList>
    </citation>
    <scope>NUCLEOTIDE SEQUENCE [LARGE SCALE GENOMIC DNA]</scope>
    <source>
        <strain evidence="3">ATCC 700099 / DSM 44233 / CIP 104796 / JCM 9543 / NBRC 105858 / Y-104</strain>
    </source>
</reference>
<dbReference type="EMBL" id="CP001737">
    <property type="protein sequence ID" value="ACV81321.1"/>
    <property type="molecule type" value="Genomic_DNA"/>
</dbReference>
<evidence type="ECO:0000313" key="2">
    <source>
        <dbReference type="EMBL" id="ACV81321.1"/>
    </source>
</evidence>
<dbReference type="Gene3D" id="3.30.1050.40">
    <property type="match status" value="1"/>
</dbReference>
<dbReference type="AlphaFoldDB" id="C8XB29"/>
<dbReference type="STRING" id="479431.Namu_5050"/>
<organism evidence="2 3">
    <name type="scientific">Nakamurella multipartita (strain ATCC 700099 / DSM 44233 / CIP 104796 / JCM 9543 / NBRC 105858 / Y-104)</name>
    <name type="common">Microsphaera multipartita</name>
    <dbReference type="NCBI Taxonomy" id="479431"/>
    <lineage>
        <taxon>Bacteria</taxon>
        <taxon>Bacillati</taxon>
        <taxon>Actinomycetota</taxon>
        <taxon>Actinomycetes</taxon>
        <taxon>Nakamurellales</taxon>
        <taxon>Nakamurellaceae</taxon>
        <taxon>Nakamurella</taxon>
    </lineage>
</organism>
<gene>
    <name evidence="2" type="ordered locus">Namu_5050</name>
</gene>